<feature type="domain" description="DUF4220" evidence="2">
    <location>
        <begin position="159"/>
        <end position="530"/>
    </location>
</feature>
<feature type="transmembrane region" description="Helical" evidence="1">
    <location>
        <begin position="185"/>
        <end position="203"/>
    </location>
</feature>
<evidence type="ECO:0000259" key="2">
    <source>
        <dbReference type="Pfam" id="PF13968"/>
    </source>
</evidence>
<keyword evidence="4" id="KW-1185">Reference proteome</keyword>
<gene>
    <name evidence="3" type="ORF">SEVIR_6G059700v2</name>
</gene>
<sequence length="781" mass="87878">MTMEQHYIAPAPSQKVICPYSAIKEFNQRTAVIKSLVLRVNVLTLGNAVLAGILVGIGTYGTRYRHRAFVRALFQGATTLFLPILSYVVSSASATVSTFQQSTPTYPSGSEIAFAISCNASTHLFVDLIWAGLVNIVGIITCTMVAATDRERRNIGLPMALLVQAIWSCYLVVSLRPQMEVSLGIPYMLLPTIFALFFAKMALRYYAFLKARRSVALGHNPPLIVGYIEQLHKGRYCIPQTVEHCPPPLVVTGEHRHDVEKVPHGFFFKRLHHNQDDMTTMSNYSSLVTVDKIWLSDDKILTSAPWLKDVCLSFSLFKLLRCLFAGYTVAEAGFQEAYSFFLHVLLKDKDHERVYGVITDELSFLHDYYYSSIPIHYSNFWLPILNIFVSLLTIICCLLLALLVISECITDMKSSGVYRAQVYCWITCAAQDDNYYEYYDQRSVLFGNIGFDAVPVAILVVLVVLAEAREIATYICSKWTKVGLICSYVVNNHDKWQGSPSMQKWIGRVLRCRCKLMKHWDDKMNQCSVLVLHPRRSDPIVSLILRLLHLPDRKRNVKVPRVVKAAIVDALRSNNNNGFLADPATLLRQSLEDRSGAFLWASDGEGIADIILMWHIATGILGVRRQHQQPPPGDMIVATHLSRYCAYLVAYVELLPDYDKWSKGLYMAVKKDSMHALAGRAARPAAESEYDKLVSLLQERAENEVLRNGVKLAKKLEREGEEAAWRLLAGFWSQMILYIAPSENLNGHADAIARGGELITFVWALLMHAGIARKPATGERV</sequence>
<organism evidence="3 4">
    <name type="scientific">Setaria viridis</name>
    <name type="common">Green bristlegrass</name>
    <name type="synonym">Setaria italica subsp. viridis</name>
    <dbReference type="NCBI Taxonomy" id="4556"/>
    <lineage>
        <taxon>Eukaryota</taxon>
        <taxon>Viridiplantae</taxon>
        <taxon>Streptophyta</taxon>
        <taxon>Embryophyta</taxon>
        <taxon>Tracheophyta</taxon>
        <taxon>Spermatophyta</taxon>
        <taxon>Magnoliopsida</taxon>
        <taxon>Liliopsida</taxon>
        <taxon>Poales</taxon>
        <taxon>Poaceae</taxon>
        <taxon>PACMAD clade</taxon>
        <taxon>Panicoideae</taxon>
        <taxon>Panicodae</taxon>
        <taxon>Paniceae</taxon>
        <taxon>Cenchrinae</taxon>
        <taxon>Setaria</taxon>
    </lineage>
</organism>
<dbReference type="Pfam" id="PF04578">
    <property type="entry name" value="DUF594"/>
    <property type="match status" value="1"/>
</dbReference>
<dbReference type="Pfam" id="PF13968">
    <property type="entry name" value="DUF4220"/>
    <property type="match status" value="1"/>
</dbReference>
<accession>A0A4U6U2C2</accession>
<feature type="transmembrane region" description="Helical" evidence="1">
    <location>
        <begin position="380"/>
        <end position="405"/>
    </location>
</feature>
<dbReference type="AlphaFoldDB" id="A0A4U6U2C2"/>
<feature type="transmembrane region" description="Helical" evidence="1">
    <location>
        <begin position="444"/>
        <end position="465"/>
    </location>
</feature>
<protein>
    <recommendedName>
        <fullName evidence="2">DUF4220 domain-containing protein</fullName>
    </recommendedName>
</protein>
<evidence type="ECO:0000256" key="1">
    <source>
        <dbReference type="SAM" id="Phobius"/>
    </source>
</evidence>
<dbReference type="EMBL" id="CM016557">
    <property type="protein sequence ID" value="TKW08962.1"/>
    <property type="molecule type" value="Genomic_DNA"/>
</dbReference>
<dbReference type="Proteomes" id="UP000298652">
    <property type="component" value="Chromosome 6"/>
</dbReference>
<proteinExistence type="predicted"/>
<keyword evidence="1" id="KW-0472">Membrane</keyword>
<feature type="transmembrane region" description="Helical" evidence="1">
    <location>
        <begin position="69"/>
        <end position="89"/>
    </location>
</feature>
<name>A0A4U6U2C2_SETVI</name>
<dbReference type="OMA" id="PPLIVGY"/>
<keyword evidence="1" id="KW-0812">Transmembrane</keyword>
<dbReference type="Gramene" id="TKW08962">
    <property type="protein sequence ID" value="TKW08962"/>
    <property type="gene ID" value="SEVIR_6G059700v2"/>
</dbReference>
<dbReference type="InterPro" id="IPR025315">
    <property type="entry name" value="DUF4220"/>
</dbReference>
<evidence type="ECO:0000313" key="3">
    <source>
        <dbReference type="EMBL" id="TKW08962.1"/>
    </source>
</evidence>
<dbReference type="InterPro" id="IPR007658">
    <property type="entry name" value="DUF594"/>
</dbReference>
<evidence type="ECO:0000313" key="4">
    <source>
        <dbReference type="Proteomes" id="UP000298652"/>
    </source>
</evidence>
<keyword evidence="1" id="KW-1133">Transmembrane helix</keyword>
<feature type="transmembrane region" description="Helical" evidence="1">
    <location>
        <begin position="128"/>
        <end position="148"/>
    </location>
</feature>
<reference evidence="3" key="1">
    <citation type="submission" date="2019-03" db="EMBL/GenBank/DDBJ databases">
        <title>WGS assembly of Setaria viridis.</title>
        <authorList>
            <person name="Huang P."/>
            <person name="Jenkins J."/>
            <person name="Grimwood J."/>
            <person name="Barry K."/>
            <person name="Healey A."/>
            <person name="Mamidi S."/>
            <person name="Sreedasyam A."/>
            <person name="Shu S."/>
            <person name="Feldman M."/>
            <person name="Wu J."/>
            <person name="Yu Y."/>
            <person name="Chen C."/>
            <person name="Johnson J."/>
            <person name="Rokhsar D."/>
            <person name="Baxter I."/>
            <person name="Schmutz J."/>
            <person name="Brutnell T."/>
            <person name="Kellogg E."/>
        </authorList>
    </citation>
    <scope>NUCLEOTIDE SEQUENCE [LARGE SCALE GENOMIC DNA]</scope>
</reference>
<feature type="transmembrane region" description="Helical" evidence="1">
    <location>
        <begin position="155"/>
        <end position="173"/>
    </location>
</feature>
<dbReference type="PANTHER" id="PTHR31325">
    <property type="entry name" value="OS01G0798800 PROTEIN-RELATED"/>
    <property type="match status" value="1"/>
</dbReference>
<feature type="transmembrane region" description="Helical" evidence="1">
    <location>
        <begin position="36"/>
        <end position="57"/>
    </location>
</feature>